<feature type="non-terminal residue" evidence="1">
    <location>
        <position position="1"/>
    </location>
</feature>
<sequence>DTYGDKWLLENNVNDEILDDLLKREFKKQQRLKDQKGKGLFKDDKANQTGTHILDDLQKENNNVEEVLNNPKNKKLKVEKEVIILDSDTTTKSLERRSLSDIPPSTHPFETFSNNAFDSRLEDTCNSDETWEPKKLLKIYLKVYFER</sequence>
<reference evidence="1" key="1">
    <citation type="journal article" date="2022" name="Int. J. Mol. Sci.">
        <title>Draft Genome of Tanacetum Coccineum: Genomic Comparison of Closely Related Tanacetum-Family Plants.</title>
        <authorList>
            <person name="Yamashiro T."/>
            <person name="Shiraishi A."/>
            <person name="Nakayama K."/>
            <person name="Satake H."/>
        </authorList>
    </citation>
    <scope>NUCLEOTIDE SEQUENCE</scope>
</reference>
<accession>A0ABQ5E8L1</accession>
<organism evidence="1 2">
    <name type="scientific">Tanacetum coccineum</name>
    <dbReference type="NCBI Taxonomy" id="301880"/>
    <lineage>
        <taxon>Eukaryota</taxon>
        <taxon>Viridiplantae</taxon>
        <taxon>Streptophyta</taxon>
        <taxon>Embryophyta</taxon>
        <taxon>Tracheophyta</taxon>
        <taxon>Spermatophyta</taxon>
        <taxon>Magnoliopsida</taxon>
        <taxon>eudicotyledons</taxon>
        <taxon>Gunneridae</taxon>
        <taxon>Pentapetalae</taxon>
        <taxon>asterids</taxon>
        <taxon>campanulids</taxon>
        <taxon>Asterales</taxon>
        <taxon>Asteraceae</taxon>
        <taxon>Asteroideae</taxon>
        <taxon>Anthemideae</taxon>
        <taxon>Anthemidinae</taxon>
        <taxon>Tanacetum</taxon>
    </lineage>
</organism>
<comment type="caution">
    <text evidence="1">The sequence shown here is derived from an EMBL/GenBank/DDBJ whole genome shotgun (WGS) entry which is preliminary data.</text>
</comment>
<evidence type="ECO:0000313" key="2">
    <source>
        <dbReference type="Proteomes" id="UP001151760"/>
    </source>
</evidence>
<dbReference type="EMBL" id="BQNB010016051">
    <property type="protein sequence ID" value="GJT47235.1"/>
    <property type="molecule type" value="Genomic_DNA"/>
</dbReference>
<evidence type="ECO:0000313" key="1">
    <source>
        <dbReference type="EMBL" id="GJT47235.1"/>
    </source>
</evidence>
<proteinExistence type="predicted"/>
<protein>
    <submittedName>
        <fullName evidence="1">Uncharacterized protein</fullName>
    </submittedName>
</protein>
<dbReference type="Proteomes" id="UP001151760">
    <property type="component" value="Unassembled WGS sequence"/>
</dbReference>
<gene>
    <name evidence="1" type="ORF">Tco_0955950</name>
</gene>
<name>A0ABQ5E8L1_9ASTR</name>
<reference evidence="1" key="2">
    <citation type="submission" date="2022-01" db="EMBL/GenBank/DDBJ databases">
        <authorList>
            <person name="Yamashiro T."/>
            <person name="Shiraishi A."/>
            <person name="Satake H."/>
            <person name="Nakayama K."/>
        </authorList>
    </citation>
    <scope>NUCLEOTIDE SEQUENCE</scope>
</reference>
<keyword evidence="2" id="KW-1185">Reference proteome</keyword>